<feature type="chain" id="PRO_5047009278" evidence="1">
    <location>
        <begin position="19"/>
        <end position="161"/>
    </location>
</feature>
<dbReference type="Proteomes" id="UP001648503">
    <property type="component" value="Unassembled WGS sequence"/>
</dbReference>
<comment type="caution">
    <text evidence="2">The sequence shown here is derived from an EMBL/GenBank/DDBJ whole genome shotgun (WGS) entry which is preliminary data.</text>
</comment>
<evidence type="ECO:0000313" key="3">
    <source>
        <dbReference type="Proteomes" id="UP001648503"/>
    </source>
</evidence>
<keyword evidence="1" id="KW-0732">Signal</keyword>
<protein>
    <submittedName>
        <fullName evidence="2">Uncharacterized protein</fullName>
    </submittedName>
</protein>
<organism evidence="2 3">
    <name type="scientific">Batrachochytrium salamandrivorans</name>
    <dbReference type="NCBI Taxonomy" id="1357716"/>
    <lineage>
        <taxon>Eukaryota</taxon>
        <taxon>Fungi</taxon>
        <taxon>Fungi incertae sedis</taxon>
        <taxon>Chytridiomycota</taxon>
        <taxon>Chytridiomycota incertae sedis</taxon>
        <taxon>Chytridiomycetes</taxon>
        <taxon>Rhizophydiales</taxon>
        <taxon>Rhizophydiales incertae sedis</taxon>
        <taxon>Batrachochytrium</taxon>
    </lineage>
</organism>
<sequence>MKVNVLVVAAMVITSVNAVWHDRFTDCFGGRCASNEPKVPKPTKVTPKCGPIVEKLTNLRRETYDIEAAFRTQLLDYSNLMKGKDAKGRRIKWPRLKFKQVTAYRALSNEDKAKVRGFKKAYAGVMKEYRKTWKDFTKNRCFTESLNLFSPEDVAKRGPFP</sequence>
<gene>
    <name evidence="2" type="ORF">BASA50_008010</name>
</gene>
<feature type="signal peptide" evidence="1">
    <location>
        <begin position="1"/>
        <end position="18"/>
    </location>
</feature>
<proteinExistence type="predicted"/>
<reference evidence="2 3" key="1">
    <citation type="submission" date="2021-02" db="EMBL/GenBank/DDBJ databases">
        <title>Variation within the Batrachochytrium salamandrivorans European outbreak.</title>
        <authorList>
            <person name="Kelly M."/>
            <person name="Pasmans F."/>
            <person name="Shea T.P."/>
            <person name="Munoz J.F."/>
            <person name="Carranza S."/>
            <person name="Cuomo C.A."/>
            <person name="Martel A."/>
        </authorList>
    </citation>
    <scope>NUCLEOTIDE SEQUENCE [LARGE SCALE GENOMIC DNA]</scope>
    <source>
        <strain evidence="2 3">AMFP18/2</strain>
    </source>
</reference>
<name>A0ABQ8F5Y0_9FUNG</name>
<dbReference type="EMBL" id="JAFCIX010000378">
    <property type="protein sequence ID" value="KAH6592559.1"/>
    <property type="molecule type" value="Genomic_DNA"/>
</dbReference>
<accession>A0ABQ8F5Y0</accession>
<evidence type="ECO:0000256" key="1">
    <source>
        <dbReference type="SAM" id="SignalP"/>
    </source>
</evidence>
<evidence type="ECO:0000313" key="2">
    <source>
        <dbReference type="EMBL" id="KAH6592559.1"/>
    </source>
</evidence>
<keyword evidence="3" id="KW-1185">Reference proteome</keyword>